<evidence type="ECO:0008006" key="3">
    <source>
        <dbReference type="Google" id="ProtNLM"/>
    </source>
</evidence>
<gene>
    <name evidence="1" type="ORF">DFH01_23675</name>
</gene>
<accession>A0A317FAD7</accession>
<dbReference type="EMBL" id="QGNA01000006">
    <property type="protein sequence ID" value="PWS34546.1"/>
    <property type="molecule type" value="Genomic_DNA"/>
</dbReference>
<protein>
    <recommendedName>
        <fullName evidence="3">Exo-alpha-sialidase</fullName>
    </recommendedName>
</protein>
<dbReference type="AlphaFoldDB" id="A0A317FAD7"/>
<dbReference type="Proteomes" id="UP000245765">
    <property type="component" value="Unassembled WGS sequence"/>
</dbReference>
<dbReference type="RefSeq" id="WP_109872997.1">
    <property type="nucleotide sequence ID" value="NZ_QGNA01000006.1"/>
</dbReference>
<name>A0A317FAD7_9PROT</name>
<evidence type="ECO:0000313" key="1">
    <source>
        <dbReference type="EMBL" id="PWS34546.1"/>
    </source>
</evidence>
<dbReference type="SUPFAM" id="SSF110296">
    <property type="entry name" value="Oligoxyloglucan reducing end-specific cellobiohydrolase"/>
    <property type="match status" value="1"/>
</dbReference>
<dbReference type="OrthoDB" id="9206588at2"/>
<organism evidence="1 2">
    <name type="scientific">Falsiroseomonas bella</name>
    <dbReference type="NCBI Taxonomy" id="2184016"/>
    <lineage>
        <taxon>Bacteria</taxon>
        <taxon>Pseudomonadati</taxon>
        <taxon>Pseudomonadota</taxon>
        <taxon>Alphaproteobacteria</taxon>
        <taxon>Acetobacterales</taxon>
        <taxon>Roseomonadaceae</taxon>
        <taxon>Falsiroseomonas</taxon>
    </lineage>
</organism>
<proteinExistence type="predicted"/>
<evidence type="ECO:0000313" key="2">
    <source>
        <dbReference type="Proteomes" id="UP000245765"/>
    </source>
</evidence>
<comment type="caution">
    <text evidence="1">The sequence shown here is derived from an EMBL/GenBank/DDBJ whole genome shotgun (WGS) entry which is preliminary data.</text>
</comment>
<reference evidence="2" key="1">
    <citation type="submission" date="2018-05" db="EMBL/GenBank/DDBJ databases">
        <authorList>
            <person name="Du Z."/>
            <person name="Wang X."/>
        </authorList>
    </citation>
    <scope>NUCLEOTIDE SEQUENCE [LARGE SCALE GENOMIC DNA]</scope>
    <source>
        <strain evidence="2">CQN31</strain>
    </source>
</reference>
<sequence>MISPGAVAAMQQFQLGELWLYGSYTSSQALSSSRVVWNAEAVDTLNAFSPTSSIVTAPAGVGSARVWARVRHDGQGGSAAGTVFARIQRSTNGGSSWDTISEGLASHPGGTPDQTIDVPEATITVSPGHQFRVLCGPSGTFGLVSYSNDPSRTFLRLEWSA</sequence>
<keyword evidence="2" id="KW-1185">Reference proteome</keyword>